<dbReference type="PANTHER" id="PTHR19847">
    <property type="entry name" value="DDB1- AND CUL4-ASSOCIATED FACTOR 11"/>
    <property type="match status" value="1"/>
</dbReference>
<dbReference type="Pfam" id="PF00400">
    <property type="entry name" value="WD40"/>
    <property type="match status" value="1"/>
</dbReference>
<feature type="non-terminal residue" evidence="2">
    <location>
        <position position="117"/>
    </location>
</feature>
<keyword evidence="3" id="KW-1185">Reference proteome</keyword>
<dbReference type="AlphaFoldDB" id="A0A7J8RA04"/>
<dbReference type="InterPro" id="IPR001680">
    <property type="entry name" value="WD40_rpt"/>
</dbReference>
<name>A0A7J8RA04_GOSDV</name>
<evidence type="ECO:0000256" key="1">
    <source>
        <dbReference type="PROSITE-ProRule" id="PRU00221"/>
    </source>
</evidence>
<organism evidence="2 3">
    <name type="scientific">Gossypium davidsonii</name>
    <name type="common">Davidson's cotton</name>
    <name type="synonym">Gossypium klotzschianum subsp. davidsonii</name>
    <dbReference type="NCBI Taxonomy" id="34287"/>
    <lineage>
        <taxon>Eukaryota</taxon>
        <taxon>Viridiplantae</taxon>
        <taxon>Streptophyta</taxon>
        <taxon>Embryophyta</taxon>
        <taxon>Tracheophyta</taxon>
        <taxon>Spermatophyta</taxon>
        <taxon>Magnoliopsida</taxon>
        <taxon>eudicotyledons</taxon>
        <taxon>Gunneridae</taxon>
        <taxon>Pentapetalae</taxon>
        <taxon>rosids</taxon>
        <taxon>malvids</taxon>
        <taxon>Malvales</taxon>
        <taxon>Malvaceae</taxon>
        <taxon>Malvoideae</taxon>
        <taxon>Gossypium</taxon>
    </lineage>
</organism>
<dbReference type="GO" id="GO:0080008">
    <property type="term" value="C:Cul4-RING E3 ubiquitin ligase complex"/>
    <property type="evidence" value="ECO:0007669"/>
    <property type="project" value="TreeGrafter"/>
</dbReference>
<dbReference type="EMBL" id="JABFAC010000004">
    <property type="protein sequence ID" value="MBA0610443.1"/>
    <property type="molecule type" value="Genomic_DNA"/>
</dbReference>
<reference evidence="2 3" key="1">
    <citation type="journal article" date="2019" name="Genome Biol. Evol.">
        <title>Insights into the evolution of the New World diploid cottons (Gossypium, subgenus Houzingenia) based on genome sequencing.</title>
        <authorList>
            <person name="Grover C.E."/>
            <person name="Arick M.A. 2nd"/>
            <person name="Thrash A."/>
            <person name="Conover J.L."/>
            <person name="Sanders W.S."/>
            <person name="Peterson D.G."/>
            <person name="Frelichowski J.E."/>
            <person name="Scheffler J.A."/>
            <person name="Scheffler B.E."/>
            <person name="Wendel J.F."/>
        </authorList>
    </citation>
    <scope>NUCLEOTIDE SEQUENCE [LARGE SCALE GENOMIC DNA]</scope>
    <source>
        <strain evidence="2">27</strain>
        <tissue evidence="2">Leaf</tissue>
    </source>
</reference>
<proteinExistence type="predicted"/>
<dbReference type="GO" id="GO:0043161">
    <property type="term" value="P:proteasome-mediated ubiquitin-dependent protein catabolic process"/>
    <property type="evidence" value="ECO:0007669"/>
    <property type="project" value="TreeGrafter"/>
</dbReference>
<protein>
    <submittedName>
        <fullName evidence="2">Uncharacterized protein</fullName>
    </submittedName>
</protein>
<sequence length="117" mass="13471">ADVNTVTFADESGNLIYSGSDDNLCKVWGRRCFVAKDKPAGVLMGHLEGFRNYDWDYRWIDYPPQARNLKHPPDQSIATYKGHLVLRTLIRCYFSPGYSTGRKYIYTGSHDSRVLYL</sequence>
<dbReference type="PROSITE" id="PS50082">
    <property type="entry name" value="WD_REPEATS_2"/>
    <property type="match status" value="1"/>
</dbReference>
<dbReference type="InterPro" id="IPR051859">
    <property type="entry name" value="DCAF"/>
</dbReference>
<dbReference type="PANTHER" id="PTHR19847:SF27">
    <property type="entry name" value="LEC14B HOMOLOG"/>
    <property type="match status" value="1"/>
</dbReference>
<feature type="repeat" description="WD" evidence="1">
    <location>
        <begin position="1"/>
        <end position="28"/>
    </location>
</feature>
<comment type="caution">
    <text evidence="2">The sequence shown here is derived from an EMBL/GenBank/DDBJ whole genome shotgun (WGS) entry which is preliminary data.</text>
</comment>
<evidence type="ECO:0000313" key="3">
    <source>
        <dbReference type="Proteomes" id="UP000593561"/>
    </source>
</evidence>
<gene>
    <name evidence="2" type="ORF">Godav_011292</name>
</gene>
<dbReference type="Proteomes" id="UP000593561">
    <property type="component" value="Unassembled WGS sequence"/>
</dbReference>
<keyword evidence="1" id="KW-0853">WD repeat</keyword>
<dbReference type="InterPro" id="IPR015943">
    <property type="entry name" value="WD40/YVTN_repeat-like_dom_sf"/>
</dbReference>
<dbReference type="InterPro" id="IPR036322">
    <property type="entry name" value="WD40_repeat_dom_sf"/>
</dbReference>
<dbReference type="Gene3D" id="2.130.10.10">
    <property type="entry name" value="YVTN repeat-like/Quinoprotein amine dehydrogenase"/>
    <property type="match status" value="1"/>
</dbReference>
<dbReference type="SUPFAM" id="SSF50978">
    <property type="entry name" value="WD40 repeat-like"/>
    <property type="match status" value="1"/>
</dbReference>
<evidence type="ECO:0000313" key="2">
    <source>
        <dbReference type="EMBL" id="MBA0610443.1"/>
    </source>
</evidence>
<accession>A0A7J8RA04</accession>